<evidence type="ECO:0000313" key="4">
    <source>
        <dbReference type="EMBL" id="NDY89812.1"/>
    </source>
</evidence>
<proteinExistence type="predicted"/>
<dbReference type="InterPro" id="IPR010982">
    <property type="entry name" value="Lambda_DNA-bd_dom_sf"/>
</dbReference>
<gene>
    <name evidence="4" type="ORF">G3A44_01235</name>
</gene>
<feature type="domain" description="HTH cro/C1-type" evidence="3">
    <location>
        <begin position="41"/>
        <end position="88"/>
    </location>
</feature>
<evidence type="ECO:0000256" key="1">
    <source>
        <dbReference type="ARBA" id="ARBA00023125"/>
    </source>
</evidence>
<dbReference type="CDD" id="cd00093">
    <property type="entry name" value="HTH_XRE"/>
    <property type="match status" value="1"/>
</dbReference>
<dbReference type="PANTHER" id="PTHR36924:SF1">
    <property type="entry name" value="ANTITOXIN HIGA-1"/>
    <property type="match status" value="1"/>
</dbReference>
<dbReference type="PANTHER" id="PTHR36924">
    <property type="entry name" value="ANTITOXIN HIGA-1"/>
    <property type="match status" value="1"/>
</dbReference>
<evidence type="ECO:0000259" key="3">
    <source>
        <dbReference type="PROSITE" id="PS50943"/>
    </source>
</evidence>
<keyword evidence="5" id="KW-1185">Reference proteome</keyword>
<comment type="caution">
    <text evidence="4">The sequence shown here is derived from an EMBL/GenBank/DDBJ whole genome shotgun (WGS) entry which is preliminary data.</text>
</comment>
<sequence>MDTRVPSAAAHALPPEPPAGVPLRLPVHPGRFLERQFLQPLGISQTRAAALLGVSRRRVNELVMGHRAMSPDTALRCAIAFGTTVTFWLHLQVQWDAWQAWRALRGQVRAGQPLPPVVVAGASGPSQAAARRLRRRAAAAPHTAA</sequence>
<reference evidence="4 5" key="1">
    <citation type="submission" date="2020-02" db="EMBL/GenBank/DDBJ databases">
        <title>Ideonella bacterium strain TBM-1.</title>
        <authorList>
            <person name="Chen W.-M."/>
        </authorList>
    </citation>
    <scope>NUCLEOTIDE SEQUENCE [LARGE SCALE GENOMIC DNA]</scope>
    <source>
        <strain evidence="4 5">TBM-1</strain>
    </source>
</reference>
<evidence type="ECO:0000256" key="2">
    <source>
        <dbReference type="SAM" id="MobiDB-lite"/>
    </source>
</evidence>
<dbReference type="RefSeq" id="WP_163455662.1">
    <property type="nucleotide sequence ID" value="NZ_JAAGOH010000001.1"/>
</dbReference>
<organism evidence="4 5">
    <name type="scientific">Ideonella livida</name>
    <dbReference type="NCBI Taxonomy" id="2707176"/>
    <lineage>
        <taxon>Bacteria</taxon>
        <taxon>Pseudomonadati</taxon>
        <taxon>Pseudomonadota</taxon>
        <taxon>Betaproteobacteria</taxon>
        <taxon>Burkholderiales</taxon>
        <taxon>Sphaerotilaceae</taxon>
        <taxon>Ideonella</taxon>
    </lineage>
</organism>
<feature type="compositionally biased region" description="Low complexity" evidence="2">
    <location>
        <begin position="1"/>
        <end position="13"/>
    </location>
</feature>
<dbReference type="NCBIfam" id="TIGR02607">
    <property type="entry name" value="antidote_HigA"/>
    <property type="match status" value="1"/>
</dbReference>
<feature type="region of interest" description="Disordered" evidence="2">
    <location>
        <begin position="1"/>
        <end position="20"/>
    </location>
</feature>
<dbReference type="Pfam" id="PF01381">
    <property type="entry name" value="HTH_3"/>
    <property type="match status" value="1"/>
</dbReference>
<protein>
    <submittedName>
        <fullName evidence="4">HigA family addiction module antidote protein</fullName>
    </submittedName>
</protein>
<dbReference type="InterPro" id="IPR013430">
    <property type="entry name" value="Toxin_antidote_HigA"/>
</dbReference>
<dbReference type="SMART" id="SM00530">
    <property type="entry name" value="HTH_XRE"/>
    <property type="match status" value="1"/>
</dbReference>
<dbReference type="Gene3D" id="1.10.260.40">
    <property type="entry name" value="lambda repressor-like DNA-binding domains"/>
    <property type="match status" value="1"/>
</dbReference>
<dbReference type="InterPro" id="IPR001387">
    <property type="entry name" value="Cro/C1-type_HTH"/>
</dbReference>
<evidence type="ECO:0000313" key="5">
    <source>
        <dbReference type="Proteomes" id="UP000484255"/>
    </source>
</evidence>
<dbReference type="GO" id="GO:0003677">
    <property type="term" value="F:DNA binding"/>
    <property type="evidence" value="ECO:0007669"/>
    <property type="project" value="UniProtKB-KW"/>
</dbReference>
<dbReference type="Proteomes" id="UP000484255">
    <property type="component" value="Unassembled WGS sequence"/>
</dbReference>
<name>A0A7C9PF33_9BURK</name>
<accession>A0A7C9PF33</accession>
<keyword evidence="1" id="KW-0238">DNA-binding</keyword>
<dbReference type="EMBL" id="JAAGOH010000001">
    <property type="protein sequence ID" value="NDY89812.1"/>
    <property type="molecule type" value="Genomic_DNA"/>
</dbReference>
<dbReference type="SUPFAM" id="SSF47413">
    <property type="entry name" value="lambda repressor-like DNA-binding domains"/>
    <property type="match status" value="1"/>
</dbReference>
<dbReference type="AlphaFoldDB" id="A0A7C9PF33"/>
<dbReference type="PROSITE" id="PS50943">
    <property type="entry name" value="HTH_CROC1"/>
    <property type="match status" value="1"/>
</dbReference>